<proteinExistence type="predicted"/>
<dbReference type="EMBL" id="CP001874">
    <property type="protein sequence ID" value="ADG88536.1"/>
    <property type="molecule type" value="Genomic_DNA"/>
</dbReference>
<reference evidence="1 2" key="1">
    <citation type="submission" date="2010-01" db="EMBL/GenBank/DDBJ databases">
        <title>The complete genome of Thermobispora bispora DSM 43833.</title>
        <authorList>
            <consortium name="US DOE Joint Genome Institute (JGI-PGF)"/>
            <person name="Lucas S."/>
            <person name="Copeland A."/>
            <person name="Lapidus A."/>
            <person name="Glavina del Rio T."/>
            <person name="Dalin E."/>
            <person name="Tice H."/>
            <person name="Bruce D."/>
            <person name="Goodwin L."/>
            <person name="Pitluck S."/>
            <person name="Kyrpides N."/>
            <person name="Mavromatis K."/>
            <person name="Ivanova N."/>
            <person name="Mikhailova N."/>
            <person name="Chertkov O."/>
            <person name="Brettin T."/>
            <person name="Detter J.C."/>
            <person name="Han C."/>
            <person name="Larimer F."/>
            <person name="Land M."/>
            <person name="Hauser L."/>
            <person name="Markowitz V."/>
            <person name="Cheng J.-F."/>
            <person name="Hugenholtz P."/>
            <person name="Woyke T."/>
            <person name="Wu D."/>
            <person name="Jando M."/>
            <person name="Schneider S."/>
            <person name="Klenk H.-P."/>
            <person name="Eisen J.A."/>
        </authorList>
    </citation>
    <scope>NUCLEOTIDE SEQUENCE [LARGE SCALE GENOMIC DNA]</scope>
    <source>
        <strain evidence="2">ATCC 19993 / DSM 43833 / CBS 139.67 / JCM 10125 / KCTC 9307 / NBRC 14880 / R51</strain>
    </source>
</reference>
<dbReference type="HOGENOM" id="CLU_2902813_0_0_11"/>
<protein>
    <submittedName>
        <fullName evidence="1">Uncharacterized protein</fullName>
    </submittedName>
</protein>
<gene>
    <name evidence="1" type="ordered locus">Tbis_1824</name>
</gene>
<name>D6YBH6_THEBD</name>
<dbReference type="AlphaFoldDB" id="D6YBH6"/>
<dbReference type="STRING" id="469371.Tbis_1824"/>
<evidence type="ECO:0000313" key="1">
    <source>
        <dbReference type="EMBL" id="ADG88536.1"/>
    </source>
</evidence>
<sequence length="62" mass="6317">MTWIFVAAGIGTAGLAVLAVLTLRVAAAARDLGRELHRARLRLEGGSAGRAGGAHPDRVGRG</sequence>
<dbReference type="KEGG" id="tbi:Tbis_1824"/>
<dbReference type="RefSeq" id="WP_013132069.1">
    <property type="nucleotide sequence ID" value="NC_014165.1"/>
</dbReference>
<dbReference type="Proteomes" id="UP000006640">
    <property type="component" value="Chromosome"/>
</dbReference>
<keyword evidence="2" id="KW-1185">Reference proteome</keyword>
<accession>D6YBH6</accession>
<organism evidence="1 2">
    <name type="scientific">Thermobispora bispora (strain ATCC 19993 / DSM 43833 / CBS 139.67 / JCM 10125 / KCTC 9307 / NBRC 14880 / R51)</name>
    <dbReference type="NCBI Taxonomy" id="469371"/>
    <lineage>
        <taxon>Bacteria</taxon>
        <taxon>Bacillati</taxon>
        <taxon>Actinomycetota</taxon>
        <taxon>Actinomycetes</taxon>
        <taxon>Streptosporangiales</taxon>
        <taxon>Streptosporangiaceae</taxon>
        <taxon>Thermobispora</taxon>
    </lineage>
</organism>
<evidence type="ECO:0000313" key="2">
    <source>
        <dbReference type="Proteomes" id="UP000006640"/>
    </source>
</evidence>